<dbReference type="SUPFAM" id="SSF52540">
    <property type="entry name" value="P-loop containing nucleoside triphosphate hydrolases"/>
    <property type="match status" value="1"/>
</dbReference>
<evidence type="ECO:0000256" key="10">
    <source>
        <dbReference type="ARBA" id="ARBA00048743"/>
    </source>
</evidence>
<evidence type="ECO:0000256" key="7">
    <source>
        <dbReference type="ARBA" id="ARBA00022777"/>
    </source>
</evidence>
<dbReference type="EC" id="2.7.4.9" evidence="2 11"/>
<dbReference type="HAMAP" id="MF_00165">
    <property type="entry name" value="Thymidylate_kinase"/>
    <property type="match status" value="1"/>
</dbReference>
<evidence type="ECO:0000256" key="8">
    <source>
        <dbReference type="ARBA" id="ARBA00022840"/>
    </source>
</evidence>
<evidence type="ECO:0000259" key="12">
    <source>
        <dbReference type="Pfam" id="PF02223"/>
    </source>
</evidence>
<comment type="caution">
    <text evidence="13">The sequence shown here is derived from an EMBL/GenBank/DDBJ whole genome shotgun (WGS) entry which is preliminary data.</text>
</comment>
<dbReference type="GO" id="GO:0004798">
    <property type="term" value="F:dTMP kinase activity"/>
    <property type="evidence" value="ECO:0007669"/>
    <property type="project" value="UniProtKB-EC"/>
</dbReference>
<dbReference type="Pfam" id="PF02223">
    <property type="entry name" value="Thymidylate_kin"/>
    <property type="match status" value="1"/>
</dbReference>
<evidence type="ECO:0000256" key="3">
    <source>
        <dbReference type="ARBA" id="ARBA00017144"/>
    </source>
</evidence>
<accession>A0ABS3LWV3</accession>
<dbReference type="Proteomes" id="UP000664771">
    <property type="component" value="Unassembled WGS sequence"/>
</dbReference>
<evidence type="ECO:0000256" key="6">
    <source>
        <dbReference type="ARBA" id="ARBA00022741"/>
    </source>
</evidence>
<dbReference type="RefSeq" id="WP_207881664.1">
    <property type="nucleotide sequence ID" value="NZ_JAFVMF010000011.1"/>
</dbReference>
<dbReference type="PANTHER" id="PTHR10344">
    <property type="entry name" value="THYMIDYLATE KINASE"/>
    <property type="match status" value="1"/>
</dbReference>
<dbReference type="PROSITE" id="PS01331">
    <property type="entry name" value="THYMIDYLATE_KINASE"/>
    <property type="match status" value="1"/>
</dbReference>
<protein>
    <recommendedName>
        <fullName evidence="3 11">Thymidylate kinase</fullName>
        <ecNumber evidence="2 11">2.7.4.9</ecNumber>
    </recommendedName>
    <alternativeName>
        <fullName evidence="9 11">dTMP kinase</fullName>
    </alternativeName>
</protein>
<dbReference type="Gene3D" id="3.40.50.300">
    <property type="entry name" value="P-loop containing nucleotide triphosphate hydrolases"/>
    <property type="match status" value="1"/>
</dbReference>
<sequence>MTRGVFITLEGGEGAGKSTQLRALAPVLTRMGYDVLTTREPGGSPAAEALRELLLFGGVTFSLRAEIMAHFAARCDHVDNVIRPAIEAGRIVLCDRFFDSTMAYQGYGQGHADPAVLALITRLSREVGLAPDLTILFEVAPAIGRRRIEARTAAITGGVAALDRYEQADPSFHLRVAEGFAAVASSEPGRFLRVSSDVDSPETITAAVASRIESFLKAR</sequence>
<evidence type="ECO:0000256" key="4">
    <source>
        <dbReference type="ARBA" id="ARBA00022679"/>
    </source>
</evidence>
<keyword evidence="14" id="KW-1185">Reference proteome</keyword>
<feature type="domain" description="Thymidylate kinase-like" evidence="12">
    <location>
        <begin position="9"/>
        <end position="195"/>
    </location>
</feature>
<evidence type="ECO:0000313" key="14">
    <source>
        <dbReference type="Proteomes" id="UP000664771"/>
    </source>
</evidence>
<gene>
    <name evidence="11 13" type="primary">tmk</name>
    <name evidence="13" type="ORF">J2D73_11325</name>
</gene>
<evidence type="ECO:0000256" key="9">
    <source>
        <dbReference type="ARBA" id="ARBA00029962"/>
    </source>
</evidence>
<name>A0ABS3LWV3_9PROT</name>
<comment type="catalytic activity">
    <reaction evidence="10 11">
        <text>dTMP + ATP = dTDP + ADP</text>
        <dbReference type="Rhea" id="RHEA:13517"/>
        <dbReference type="ChEBI" id="CHEBI:30616"/>
        <dbReference type="ChEBI" id="CHEBI:58369"/>
        <dbReference type="ChEBI" id="CHEBI:63528"/>
        <dbReference type="ChEBI" id="CHEBI:456216"/>
        <dbReference type="EC" id="2.7.4.9"/>
    </reaction>
</comment>
<keyword evidence="6 11" id="KW-0547">Nucleotide-binding</keyword>
<reference evidence="13 14" key="1">
    <citation type="submission" date="2021-03" db="EMBL/GenBank/DDBJ databases">
        <title>The complete genome sequence of Acetobacter sacchari TBRC 11175.</title>
        <authorList>
            <person name="Charoenyingcharoen P."/>
            <person name="Yukphan P."/>
        </authorList>
    </citation>
    <scope>NUCLEOTIDE SEQUENCE [LARGE SCALE GENOMIC DNA]</scope>
    <source>
        <strain evidence="13 14">TBRC 11175</strain>
    </source>
</reference>
<dbReference type="InterPro" id="IPR018095">
    <property type="entry name" value="Thymidylate_kin_CS"/>
</dbReference>
<keyword evidence="7 11" id="KW-0418">Kinase</keyword>
<dbReference type="InterPro" id="IPR039430">
    <property type="entry name" value="Thymidylate_kin-like_dom"/>
</dbReference>
<evidence type="ECO:0000256" key="11">
    <source>
        <dbReference type="HAMAP-Rule" id="MF_00165"/>
    </source>
</evidence>
<evidence type="ECO:0000256" key="1">
    <source>
        <dbReference type="ARBA" id="ARBA00009776"/>
    </source>
</evidence>
<proteinExistence type="inferred from homology"/>
<evidence type="ECO:0000256" key="5">
    <source>
        <dbReference type="ARBA" id="ARBA00022727"/>
    </source>
</evidence>
<evidence type="ECO:0000313" key="13">
    <source>
        <dbReference type="EMBL" id="MBO1360378.1"/>
    </source>
</evidence>
<dbReference type="CDD" id="cd01672">
    <property type="entry name" value="TMPK"/>
    <property type="match status" value="1"/>
</dbReference>
<dbReference type="InterPro" id="IPR027417">
    <property type="entry name" value="P-loop_NTPase"/>
</dbReference>
<dbReference type="NCBIfam" id="TIGR00041">
    <property type="entry name" value="DTMP_kinase"/>
    <property type="match status" value="1"/>
</dbReference>
<keyword evidence="4 11" id="KW-0808">Transferase</keyword>
<keyword evidence="5 11" id="KW-0545">Nucleotide biosynthesis</keyword>
<feature type="binding site" evidence="11">
    <location>
        <begin position="11"/>
        <end position="18"/>
    </location>
    <ligand>
        <name>ATP</name>
        <dbReference type="ChEBI" id="CHEBI:30616"/>
    </ligand>
</feature>
<comment type="similarity">
    <text evidence="1 11">Belongs to the thymidylate kinase family.</text>
</comment>
<dbReference type="EMBL" id="JAFVMF010000011">
    <property type="protein sequence ID" value="MBO1360378.1"/>
    <property type="molecule type" value="Genomic_DNA"/>
</dbReference>
<dbReference type="PANTHER" id="PTHR10344:SF4">
    <property type="entry name" value="UMP-CMP KINASE 2, MITOCHONDRIAL"/>
    <property type="match status" value="1"/>
</dbReference>
<comment type="function">
    <text evidence="11">Phosphorylation of dTMP to form dTDP in both de novo and salvage pathways of dTTP synthesis.</text>
</comment>
<keyword evidence="8 11" id="KW-0067">ATP-binding</keyword>
<dbReference type="InterPro" id="IPR018094">
    <property type="entry name" value="Thymidylate_kinase"/>
</dbReference>
<organism evidence="13 14">
    <name type="scientific">Acetobacter sacchari</name>
    <dbReference type="NCBI Taxonomy" id="2661687"/>
    <lineage>
        <taxon>Bacteria</taxon>
        <taxon>Pseudomonadati</taxon>
        <taxon>Pseudomonadota</taxon>
        <taxon>Alphaproteobacteria</taxon>
        <taxon>Acetobacterales</taxon>
        <taxon>Acetobacteraceae</taxon>
        <taxon>Acetobacter</taxon>
    </lineage>
</organism>
<evidence type="ECO:0000256" key="2">
    <source>
        <dbReference type="ARBA" id="ARBA00012980"/>
    </source>
</evidence>